<dbReference type="RefSeq" id="WP_211853834.1">
    <property type="nucleotide sequence ID" value="NZ_JAAGBB010000020.1"/>
</dbReference>
<evidence type="ECO:0000256" key="2">
    <source>
        <dbReference type="ARBA" id="ARBA00022490"/>
    </source>
</evidence>
<accession>A0ABS5F215</accession>
<dbReference type="PANTHER" id="PTHR31250:SF27">
    <property type="entry name" value="IQ DOMAIN-CONTAINING PROTEIN IQM5"/>
    <property type="match status" value="1"/>
</dbReference>
<dbReference type="Proteomes" id="UP001196870">
    <property type="component" value="Unassembled WGS sequence"/>
</dbReference>
<comment type="subcellular location">
    <subcellularLocation>
        <location evidence="1">Cytoplasm</location>
    </subcellularLocation>
</comment>
<dbReference type="PANTHER" id="PTHR31250">
    <property type="entry name" value="IQ DOMAIN-CONTAINING PROTEIN IQM3"/>
    <property type="match status" value="1"/>
</dbReference>
<gene>
    <name evidence="3" type="ORF">GXW71_17525</name>
</gene>
<dbReference type="InterPro" id="IPR044159">
    <property type="entry name" value="IQM"/>
</dbReference>
<sequence length="462" mass="51117">MNPALIRAALQRIDFSKRLLAKDILISLAELVEAQRRLTQGVEAVHGLGSIYFALQAFLAAAEPEGPRSVARRGNVFSRDQKPNLKIVSVPMGSKPDAAFDELVVQIKRYCGEIERTLGQLLGVPEPQLAERLVALFGTEMSEHGRKTDATMNPVQLSAVERARHRVQFRGGRAYYLRERLGLPAHEAVLDTLHFEDRQNFGKDQYRRRVHRMGAWGFVLSMDRQFYVAQHGFVHQTGGNKDAMFFHSSYLSGARVFCAGDCIVRNGQFESITNASGHYKPPAETLAYVVETLRQNGVDVSDLRVGTMEDNDFEDLSDPEQFADCSVPAYEFIQFRRGGVASGFALDAVPPRQVLEVVKSGLAAYRARFRFNPSRESKAAVSLLNKLVQEEEALQARGSGGSRKLADAIAYLLGKAESPGSLDFGASPLKQNSSLYRDLAQALTKLKTGKVTLDPKRLPAFA</sequence>
<evidence type="ECO:0000313" key="4">
    <source>
        <dbReference type="Proteomes" id="UP001196870"/>
    </source>
</evidence>
<proteinExistence type="predicted"/>
<dbReference type="EMBL" id="JAAGBB010000020">
    <property type="protein sequence ID" value="MBR0666165.1"/>
    <property type="molecule type" value="Genomic_DNA"/>
</dbReference>
<evidence type="ECO:0000313" key="3">
    <source>
        <dbReference type="EMBL" id="MBR0666165.1"/>
    </source>
</evidence>
<evidence type="ECO:0000256" key="1">
    <source>
        <dbReference type="ARBA" id="ARBA00004496"/>
    </source>
</evidence>
<comment type="caution">
    <text evidence="3">The sequence shown here is derived from an EMBL/GenBank/DDBJ whole genome shotgun (WGS) entry which is preliminary data.</text>
</comment>
<name>A0ABS5F215_9PROT</name>
<reference evidence="4" key="1">
    <citation type="journal article" date="2021" name="Syst. Appl. Microbiol.">
        <title>Roseomonas hellenica sp. nov., isolated from roots of wild-growing Alkanna tinctoria.</title>
        <authorList>
            <person name="Rat A."/>
            <person name="Naranjo H.D."/>
            <person name="Lebbe L."/>
            <person name="Cnockaert M."/>
            <person name="Krigas N."/>
            <person name="Grigoriadou K."/>
            <person name="Maloupa E."/>
            <person name="Willems A."/>
        </authorList>
    </citation>
    <scope>NUCLEOTIDE SEQUENCE [LARGE SCALE GENOMIC DNA]</scope>
    <source>
        <strain evidence="4">LMG 31523</strain>
    </source>
</reference>
<organism evidence="3 4">
    <name type="scientific">Plastoroseomonas hellenica</name>
    <dbReference type="NCBI Taxonomy" id="2687306"/>
    <lineage>
        <taxon>Bacteria</taxon>
        <taxon>Pseudomonadati</taxon>
        <taxon>Pseudomonadota</taxon>
        <taxon>Alphaproteobacteria</taxon>
        <taxon>Acetobacterales</taxon>
        <taxon>Acetobacteraceae</taxon>
        <taxon>Plastoroseomonas</taxon>
    </lineage>
</organism>
<protein>
    <submittedName>
        <fullName evidence="3">Uncharacterized protein</fullName>
    </submittedName>
</protein>
<keyword evidence="2" id="KW-0963">Cytoplasm</keyword>
<keyword evidence="4" id="KW-1185">Reference proteome</keyword>